<evidence type="ECO:0000256" key="2">
    <source>
        <dbReference type="ARBA" id="ARBA00023082"/>
    </source>
</evidence>
<dbReference type="CDD" id="cd06171">
    <property type="entry name" value="Sigma70_r4"/>
    <property type="match status" value="1"/>
</dbReference>
<evidence type="ECO:0000313" key="7">
    <source>
        <dbReference type="Proteomes" id="UP000315471"/>
    </source>
</evidence>
<dbReference type="InterPro" id="IPR013325">
    <property type="entry name" value="RNA_pol_sigma_r2"/>
</dbReference>
<name>A0A5C6DCT2_9BACT</name>
<dbReference type="PANTHER" id="PTHR30385:SF8">
    <property type="entry name" value="RNA POLYMERASE SIGMA-E FACTOR"/>
    <property type="match status" value="1"/>
</dbReference>
<keyword evidence="7" id="KW-1185">Reference proteome</keyword>
<feature type="domain" description="RNA polymerase sigma factor 70 region 4 type 2" evidence="5">
    <location>
        <begin position="137"/>
        <end position="187"/>
    </location>
</feature>
<keyword evidence="2" id="KW-0731">Sigma factor</keyword>
<gene>
    <name evidence="6" type="ORF">Q31b_55370</name>
</gene>
<protein>
    <submittedName>
        <fullName evidence="6">RNA polymerase sigma factor</fullName>
    </submittedName>
</protein>
<proteinExistence type="predicted"/>
<dbReference type="GO" id="GO:0016987">
    <property type="term" value="F:sigma factor activity"/>
    <property type="evidence" value="ECO:0007669"/>
    <property type="project" value="UniProtKB-KW"/>
</dbReference>
<dbReference type="SUPFAM" id="SSF88659">
    <property type="entry name" value="Sigma3 and sigma4 domains of RNA polymerase sigma factors"/>
    <property type="match status" value="1"/>
</dbReference>
<comment type="caution">
    <text evidence="6">The sequence shown here is derived from an EMBL/GenBank/DDBJ whole genome shotgun (WGS) entry which is preliminary data.</text>
</comment>
<dbReference type="InterPro" id="IPR036388">
    <property type="entry name" value="WH-like_DNA-bd_sf"/>
</dbReference>
<dbReference type="InterPro" id="IPR013249">
    <property type="entry name" value="RNA_pol_sigma70_r4_t2"/>
</dbReference>
<keyword evidence="4" id="KW-0804">Transcription</keyword>
<evidence type="ECO:0000256" key="4">
    <source>
        <dbReference type="ARBA" id="ARBA00023163"/>
    </source>
</evidence>
<sequence>MKQPLDSDEIEKEDHSNYLAPYHGWLRLMARLQLDGRWNRKFDASDILQQTLLEAWIGESAFQGNTTAERIAWLRTILGRVIGREVRKYDGTQMRDPGRELSLQRSIDQSSILLDKMLAAETDTPSVHADNREQQTIIADVIESLPEDYREVIVLRNLRGFSHAEIAKKLERNESAVRMLWLRALNELRTRVLARQ</sequence>
<evidence type="ECO:0000256" key="3">
    <source>
        <dbReference type="ARBA" id="ARBA00023125"/>
    </source>
</evidence>
<dbReference type="EMBL" id="SJPY01000011">
    <property type="protein sequence ID" value="TWU34582.1"/>
    <property type="molecule type" value="Genomic_DNA"/>
</dbReference>
<keyword evidence="3" id="KW-0238">DNA-binding</keyword>
<dbReference type="InterPro" id="IPR013324">
    <property type="entry name" value="RNA_pol_sigma_r3/r4-like"/>
</dbReference>
<keyword evidence="1" id="KW-0805">Transcription regulation</keyword>
<organism evidence="6 7">
    <name type="scientific">Novipirellula aureliae</name>
    <dbReference type="NCBI Taxonomy" id="2527966"/>
    <lineage>
        <taxon>Bacteria</taxon>
        <taxon>Pseudomonadati</taxon>
        <taxon>Planctomycetota</taxon>
        <taxon>Planctomycetia</taxon>
        <taxon>Pirellulales</taxon>
        <taxon>Pirellulaceae</taxon>
        <taxon>Novipirellula</taxon>
    </lineage>
</organism>
<dbReference type="NCBIfam" id="TIGR02937">
    <property type="entry name" value="sigma70-ECF"/>
    <property type="match status" value="1"/>
</dbReference>
<evidence type="ECO:0000256" key="1">
    <source>
        <dbReference type="ARBA" id="ARBA00023015"/>
    </source>
</evidence>
<evidence type="ECO:0000313" key="6">
    <source>
        <dbReference type="EMBL" id="TWU34582.1"/>
    </source>
</evidence>
<dbReference type="Pfam" id="PF08281">
    <property type="entry name" value="Sigma70_r4_2"/>
    <property type="match status" value="1"/>
</dbReference>
<dbReference type="InterPro" id="IPR014284">
    <property type="entry name" value="RNA_pol_sigma-70_dom"/>
</dbReference>
<dbReference type="SUPFAM" id="SSF88946">
    <property type="entry name" value="Sigma2 domain of RNA polymerase sigma factors"/>
    <property type="match status" value="1"/>
</dbReference>
<dbReference type="Proteomes" id="UP000315471">
    <property type="component" value="Unassembled WGS sequence"/>
</dbReference>
<dbReference type="GO" id="GO:0003677">
    <property type="term" value="F:DNA binding"/>
    <property type="evidence" value="ECO:0007669"/>
    <property type="project" value="UniProtKB-KW"/>
</dbReference>
<dbReference type="PANTHER" id="PTHR30385">
    <property type="entry name" value="SIGMA FACTOR F FLAGELLAR"/>
    <property type="match status" value="1"/>
</dbReference>
<dbReference type="RefSeq" id="WP_197172393.1">
    <property type="nucleotide sequence ID" value="NZ_SJPY01000011.1"/>
</dbReference>
<dbReference type="AlphaFoldDB" id="A0A5C6DCT2"/>
<evidence type="ECO:0000259" key="5">
    <source>
        <dbReference type="Pfam" id="PF08281"/>
    </source>
</evidence>
<dbReference type="Gene3D" id="1.10.10.10">
    <property type="entry name" value="Winged helix-like DNA-binding domain superfamily/Winged helix DNA-binding domain"/>
    <property type="match status" value="1"/>
</dbReference>
<accession>A0A5C6DCT2</accession>
<reference evidence="6 7" key="1">
    <citation type="submission" date="2019-02" db="EMBL/GenBank/DDBJ databases">
        <title>Deep-cultivation of Planctomycetes and their phenomic and genomic characterization uncovers novel biology.</title>
        <authorList>
            <person name="Wiegand S."/>
            <person name="Jogler M."/>
            <person name="Boedeker C."/>
            <person name="Pinto D."/>
            <person name="Vollmers J."/>
            <person name="Rivas-Marin E."/>
            <person name="Kohn T."/>
            <person name="Peeters S.H."/>
            <person name="Heuer A."/>
            <person name="Rast P."/>
            <person name="Oberbeckmann S."/>
            <person name="Bunk B."/>
            <person name="Jeske O."/>
            <person name="Meyerdierks A."/>
            <person name="Storesund J.E."/>
            <person name="Kallscheuer N."/>
            <person name="Luecker S."/>
            <person name="Lage O.M."/>
            <person name="Pohl T."/>
            <person name="Merkel B.J."/>
            <person name="Hornburger P."/>
            <person name="Mueller R.-W."/>
            <person name="Bruemmer F."/>
            <person name="Labrenz M."/>
            <person name="Spormann A.M."/>
            <person name="Op Den Camp H."/>
            <person name="Overmann J."/>
            <person name="Amann R."/>
            <person name="Jetten M.S.M."/>
            <person name="Mascher T."/>
            <person name="Medema M.H."/>
            <person name="Devos D.P."/>
            <person name="Kaster A.-K."/>
            <person name="Ovreas L."/>
            <person name="Rohde M."/>
            <person name="Galperin M.Y."/>
            <person name="Jogler C."/>
        </authorList>
    </citation>
    <scope>NUCLEOTIDE SEQUENCE [LARGE SCALE GENOMIC DNA]</scope>
    <source>
        <strain evidence="6 7">Q31b</strain>
    </source>
</reference>
<dbReference type="GO" id="GO:0006352">
    <property type="term" value="P:DNA-templated transcription initiation"/>
    <property type="evidence" value="ECO:0007669"/>
    <property type="project" value="InterPro"/>
</dbReference>